<reference evidence="2 3" key="1">
    <citation type="submission" date="2019-09" db="EMBL/GenBank/DDBJ databases">
        <authorList>
            <person name="Brejova B."/>
        </authorList>
    </citation>
    <scope>NUCLEOTIDE SEQUENCE [LARGE SCALE GENOMIC DNA]</scope>
</reference>
<dbReference type="RefSeq" id="XP_031855917.1">
    <property type="nucleotide sequence ID" value="XM_032000026.1"/>
</dbReference>
<dbReference type="InterPro" id="IPR038511">
    <property type="entry name" value="TAP42/TAP46-like_sf"/>
</dbReference>
<dbReference type="OrthoDB" id="10261753at2759"/>
<dbReference type="EMBL" id="CABVLU010000004">
    <property type="protein sequence ID" value="VVT56825.1"/>
    <property type="molecule type" value="Genomic_DNA"/>
</dbReference>
<evidence type="ECO:0000313" key="3">
    <source>
        <dbReference type="Proteomes" id="UP000398389"/>
    </source>
</evidence>
<dbReference type="PANTHER" id="PTHR10933:SF9">
    <property type="entry name" value="IMMUNOGLOBULIN-BINDING PROTEIN 1"/>
    <property type="match status" value="1"/>
</dbReference>
<feature type="region of interest" description="Disordered" evidence="1">
    <location>
        <begin position="347"/>
        <end position="381"/>
    </location>
</feature>
<keyword evidence="3" id="KW-1185">Reference proteome</keyword>
<name>A0A5E8C1R4_9ASCO</name>
<dbReference type="Proteomes" id="UP000398389">
    <property type="component" value="Unassembled WGS sequence"/>
</dbReference>
<dbReference type="GeneID" id="43584126"/>
<sequence>MATEDIQPTSLKQAFQNARAATTALLSPPPGSPPRRPDSPSYQADVTQALNLWSRVQSQIHTLALFSPNESLDDLATSEIKYLATEYHLAQTWERKLQLNGKQRAIVVQTAIETYLAFLATIAGYGLLDKDAATAAGAGITSDGPILSPHLVTVLSNPHAGKLDLQEVLRASRSAAGPTSSAESTRAEKIARFKRERALETAAAAAERSTDLHDEDAVRATSILGLQLLALRAVGALDGLAMEQDLLRRFPEPPPTNTASSSSSSSSNTLSGPRERVDILTASRAPQAPLLNPAGKVLRPFTILPSSSGATSGTSSSRQAVLQRVQGTGQYLPTMTVEEYLDEEMKRGGIISGGGEASRKKEDDGKSDEEDTNRAMEAADLKTIKAREWDEFVEANPKGSGNTMNRG</sequence>
<dbReference type="GO" id="GO:0009966">
    <property type="term" value="P:regulation of signal transduction"/>
    <property type="evidence" value="ECO:0007669"/>
    <property type="project" value="InterPro"/>
</dbReference>
<dbReference type="Pfam" id="PF04177">
    <property type="entry name" value="TAP42"/>
    <property type="match status" value="1"/>
</dbReference>
<dbReference type="GO" id="GO:0005829">
    <property type="term" value="C:cytosol"/>
    <property type="evidence" value="ECO:0007669"/>
    <property type="project" value="TreeGrafter"/>
</dbReference>
<dbReference type="Gene3D" id="1.25.40.540">
    <property type="entry name" value="TAP42-like family"/>
    <property type="match status" value="1"/>
</dbReference>
<evidence type="ECO:0008006" key="4">
    <source>
        <dbReference type="Google" id="ProtNLM"/>
    </source>
</evidence>
<dbReference type="AlphaFoldDB" id="A0A5E8C1R4"/>
<dbReference type="GO" id="GO:0035303">
    <property type="term" value="P:regulation of dephosphorylation"/>
    <property type="evidence" value="ECO:0007669"/>
    <property type="project" value="TreeGrafter"/>
</dbReference>
<protein>
    <recommendedName>
        <fullName evidence="4">TAP42-like protein</fullName>
    </recommendedName>
</protein>
<dbReference type="GO" id="GO:0051721">
    <property type="term" value="F:protein phosphatase 2A binding"/>
    <property type="evidence" value="ECO:0007669"/>
    <property type="project" value="TreeGrafter"/>
</dbReference>
<dbReference type="InterPro" id="IPR007304">
    <property type="entry name" value="TAP46-like"/>
</dbReference>
<accession>A0A5E8C1R4</accession>
<evidence type="ECO:0000256" key="1">
    <source>
        <dbReference type="SAM" id="MobiDB-lite"/>
    </source>
</evidence>
<gene>
    <name evidence="2" type="ORF">SAPINGB_P005312</name>
</gene>
<evidence type="ECO:0000313" key="2">
    <source>
        <dbReference type="EMBL" id="VVT56825.1"/>
    </source>
</evidence>
<organism evidence="2 3">
    <name type="scientific">Magnusiomyces paraingens</name>
    <dbReference type="NCBI Taxonomy" id="2606893"/>
    <lineage>
        <taxon>Eukaryota</taxon>
        <taxon>Fungi</taxon>
        <taxon>Dikarya</taxon>
        <taxon>Ascomycota</taxon>
        <taxon>Saccharomycotina</taxon>
        <taxon>Dipodascomycetes</taxon>
        <taxon>Dipodascales</taxon>
        <taxon>Dipodascaceae</taxon>
        <taxon>Magnusiomyces</taxon>
    </lineage>
</organism>
<dbReference type="PANTHER" id="PTHR10933">
    <property type="entry name" value="IMMUNOGLOBULIN-BINDING PROTEIN 1"/>
    <property type="match status" value="1"/>
</dbReference>
<feature type="region of interest" description="Disordered" evidence="1">
    <location>
        <begin position="249"/>
        <end position="273"/>
    </location>
</feature>
<feature type="compositionally biased region" description="Basic and acidic residues" evidence="1">
    <location>
        <begin position="372"/>
        <end position="381"/>
    </location>
</feature>
<proteinExistence type="predicted"/>